<accession>A0ABM8DVG9</accession>
<evidence type="ECO:0000313" key="3">
    <source>
        <dbReference type="Proteomes" id="UP001317779"/>
    </source>
</evidence>
<name>A0ABM8DVG9_9MICO</name>
<evidence type="ECO:0000256" key="1">
    <source>
        <dbReference type="SAM" id="MobiDB-lite"/>
    </source>
</evidence>
<reference evidence="2 3" key="1">
    <citation type="submission" date="2022-12" db="EMBL/GenBank/DDBJ databases">
        <title>Microbacterium terricola strain KV-448 chromosome, complete genome.</title>
        <authorList>
            <person name="Oshima T."/>
            <person name="Moriya T."/>
            <person name="Bessho Y."/>
        </authorList>
    </citation>
    <scope>NUCLEOTIDE SEQUENCE [LARGE SCALE GENOMIC DNA]</scope>
    <source>
        <strain evidence="2 3">KV-448</strain>
    </source>
</reference>
<dbReference type="RefSeq" id="WP_263796686.1">
    <property type="nucleotide sequence ID" value="NZ_AP027141.1"/>
</dbReference>
<organism evidence="2 3">
    <name type="scientific">Microbacterium terricola</name>
    <dbReference type="NCBI Taxonomy" id="344163"/>
    <lineage>
        <taxon>Bacteria</taxon>
        <taxon>Bacillati</taxon>
        <taxon>Actinomycetota</taxon>
        <taxon>Actinomycetes</taxon>
        <taxon>Micrococcales</taxon>
        <taxon>Microbacteriaceae</taxon>
        <taxon>Microbacterium</taxon>
    </lineage>
</organism>
<protein>
    <submittedName>
        <fullName evidence="2">Uncharacterized protein</fullName>
    </submittedName>
</protein>
<evidence type="ECO:0000313" key="2">
    <source>
        <dbReference type="EMBL" id="BDV29510.1"/>
    </source>
</evidence>
<feature type="region of interest" description="Disordered" evidence="1">
    <location>
        <begin position="22"/>
        <end position="50"/>
    </location>
</feature>
<gene>
    <name evidence="2" type="ORF">Microterr_01700</name>
</gene>
<proteinExistence type="predicted"/>
<dbReference type="EMBL" id="AP027141">
    <property type="protein sequence ID" value="BDV29510.1"/>
    <property type="molecule type" value="Genomic_DNA"/>
</dbReference>
<sequence length="113" mass="11943">MTADSPTPDLFVGQMVALIPRQGTQDGRGGAPDGPRIFPRNIALPADDDDERTVRPKTYSVITDGAGHGILTVRQTEIAVDILPLDLATPPEATVFRVVAVAGRAIRVTGVVE</sequence>
<keyword evidence="3" id="KW-1185">Reference proteome</keyword>
<dbReference type="Proteomes" id="UP001317779">
    <property type="component" value="Chromosome"/>
</dbReference>